<feature type="non-terminal residue" evidence="2">
    <location>
        <position position="1"/>
    </location>
</feature>
<dbReference type="PANTHER" id="PTHR13082">
    <property type="entry name" value="SAP18"/>
    <property type="match status" value="1"/>
</dbReference>
<evidence type="ECO:0000313" key="2">
    <source>
        <dbReference type="EMBL" id="TVY68635.1"/>
    </source>
</evidence>
<reference evidence="2 3" key="1">
    <citation type="submission" date="2018-05" db="EMBL/GenBank/DDBJ databases">
        <title>Genome sequencing and assembly of the regulated plant pathogen Lachnellula willkommii and related sister species for the development of diagnostic species identification markers.</title>
        <authorList>
            <person name="Giroux E."/>
            <person name="Bilodeau G."/>
        </authorList>
    </citation>
    <scope>NUCLEOTIDE SEQUENCE [LARGE SCALE GENOMIC DNA]</scope>
    <source>
        <strain evidence="2 3">CBS 268.59</strain>
    </source>
</reference>
<comment type="caution">
    <text evidence="2">The sequence shown here is derived from an EMBL/GenBank/DDBJ whole genome shotgun (WGS) entry which is preliminary data.</text>
</comment>
<dbReference type="Proteomes" id="UP000469558">
    <property type="component" value="Unassembled WGS sequence"/>
</dbReference>
<sequence>MAALPAKVDRQQTTPFYLKLFYRSGGFHSLVSKIYTWQTCTLRELSHLLTSALPALLPDPAIGTRLAFRLIFPDTRSQGFGTGPGRYMTKELGSVVIGDGGPGILPDEEEAAIVADGQMAGPLGGEPEKTLQDARFVIGDYVSCAIMPPLANGGVAPPPVGVTRGGPGGFG</sequence>
<evidence type="ECO:0000313" key="3">
    <source>
        <dbReference type="Proteomes" id="UP000469558"/>
    </source>
</evidence>
<proteinExistence type="inferred from homology"/>
<name>A0A8T9BX51_9HELO</name>
<dbReference type="Pfam" id="PF06487">
    <property type="entry name" value="SAP18"/>
    <property type="match status" value="1"/>
</dbReference>
<comment type="similarity">
    <text evidence="1">Belongs to the SAP18 family.</text>
</comment>
<dbReference type="Gene3D" id="3.10.20.550">
    <property type="entry name" value="ASAP complex, SAP18 subunit"/>
    <property type="match status" value="1"/>
</dbReference>
<dbReference type="InterPro" id="IPR042534">
    <property type="entry name" value="SAP18_sf"/>
</dbReference>
<gene>
    <name evidence="2" type="primary">SAP18</name>
    <name evidence="2" type="ORF">LSUE1_G009854</name>
</gene>
<dbReference type="GO" id="GO:0005634">
    <property type="term" value="C:nucleus"/>
    <property type="evidence" value="ECO:0007669"/>
    <property type="project" value="TreeGrafter"/>
</dbReference>
<dbReference type="PANTHER" id="PTHR13082:SF0">
    <property type="entry name" value="HISTONE DEACETYLASE COMPLEX SUBUNIT SAP18"/>
    <property type="match status" value="1"/>
</dbReference>
<keyword evidence="3" id="KW-1185">Reference proteome</keyword>
<evidence type="ECO:0000256" key="1">
    <source>
        <dbReference type="ARBA" id="ARBA00009143"/>
    </source>
</evidence>
<dbReference type="AlphaFoldDB" id="A0A8T9BX51"/>
<protein>
    <submittedName>
        <fullName evidence="2">Histone deacetylase complex subunit SAP18</fullName>
    </submittedName>
</protein>
<dbReference type="EMBL" id="QGMK01001498">
    <property type="protein sequence ID" value="TVY68635.1"/>
    <property type="molecule type" value="Genomic_DNA"/>
</dbReference>
<organism evidence="2 3">
    <name type="scientific">Lachnellula suecica</name>
    <dbReference type="NCBI Taxonomy" id="602035"/>
    <lineage>
        <taxon>Eukaryota</taxon>
        <taxon>Fungi</taxon>
        <taxon>Dikarya</taxon>
        <taxon>Ascomycota</taxon>
        <taxon>Pezizomycotina</taxon>
        <taxon>Leotiomycetes</taxon>
        <taxon>Helotiales</taxon>
        <taxon>Lachnaceae</taxon>
        <taxon>Lachnellula</taxon>
    </lineage>
</organism>
<dbReference type="OrthoDB" id="440566at2759"/>
<accession>A0A8T9BX51</accession>
<dbReference type="InterPro" id="IPR010516">
    <property type="entry name" value="SAP18"/>
</dbReference>